<protein>
    <submittedName>
        <fullName evidence="9">Ribosomal protein S5 domain 2-like protein</fullName>
    </submittedName>
</protein>
<sequence length="284" mass="31780">MRPPSPSIPEKEFTYGALKQNIRLDGRIPLEMRSPTITFGPELGWVECALGKTRVIAYVEGKMVKPTPERPFEGIITIHSEISPMASSEYETGRPSEEEVTITRMLDKAIKRSDAVDKESLCISAGQRVWHIRLTVHFLTDGGNMLDCACLAGIIALRHFRRPEVEVIGEDEVIHSPLERAPVPLAIHHSPYCFTFAFFPDSETSPVLDPSQLEQRLSAGLMSIALNAQKEICVLQKLGGVPQDTDEILRLVKVAVAQAKDLSDLVDAKLREDWEWRRSKVEVI</sequence>
<evidence type="ECO:0000256" key="1">
    <source>
        <dbReference type="ARBA" id="ARBA00004123"/>
    </source>
</evidence>
<keyword evidence="5" id="KW-0694">RNA-binding</keyword>
<dbReference type="SUPFAM" id="SSF54211">
    <property type="entry name" value="Ribosomal protein S5 domain 2-like"/>
    <property type="match status" value="1"/>
</dbReference>
<gene>
    <name evidence="9" type="ORF">FA15DRAFT_600155</name>
</gene>
<dbReference type="PANTHER" id="PTHR11097">
    <property type="entry name" value="EXOSOME COMPLEX EXONUCLEASE RIBOSOMAL RNA PROCESSING PROTEIN"/>
    <property type="match status" value="1"/>
</dbReference>
<dbReference type="GO" id="GO:0034473">
    <property type="term" value="P:U1 snRNA 3'-end processing"/>
    <property type="evidence" value="ECO:0007669"/>
    <property type="project" value="TreeGrafter"/>
</dbReference>
<dbReference type="STRING" id="230819.A0A5C3KJY3"/>
<dbReference type="GO" id="GO:0000177">
    <property type="term" value="C:cytoplasmic exosome (RNase complex)"/>
    <property type="evidence" value="ECO:0007669"/>
    <property type="project" value="TreeGrafter"/>
</dbReference>
<dbReference type="AlphaFoldDB" id="A0A5C3KJY3"/>
<dbReference type="SUPFAM" id="SSF55666">
    <property type="entry name" value="Ribonuclease PH domain 2-like"/>
    <property type="match status" value="1"/>
</dbReference>
<evidence type="ECO:0000256" key="5">
    <source>
        <dbReference type="ARBA" id="ARBA00022884"/>
    </source>
</evidence>
<proteinExistence type="inferred from homology"/>
<dbReference type="InterPro" id="IPR015847">
    <property type="entry name" value="ExoRNase_PH_dom2"/>
</dbReference>
<keyword evidence="4" id="KW-0963">Cytoplasm</keyword>
<dbReference type="Pfam" id="PF01138">
    <property type="entry name" value="RNase_PH"/>
    <property type="match status" value="1"/>
</dbReference>
<dbReference type="InterPro" id="IPR033100">
    <property type="entry name" value="Rrp45"/>
</dbReference>
<organism evidence="9 10">
    <name type="scientific">Coprinopsis marcescibilis</name>
    <name type="common">Agaric fungus</name>
    <name type="synonym">Psathyrella marcescibilis</name>
    <dbReference type="NCBI Taxonomy" id="230819"/>
    <lineage>
        <taxon>Eukaryota</taxon>
        <taxon>Fungi</taxon>
        <taxon>Dikarya</taxon>
        <taxon>Basidiomycota</taxon>
        <taxon>Agaricomycotina</taxon>
        <taxon>Agaricomycetes</taxon>
        <taxon>Agaricomycetidae</taxon>
        <taxon>Agaricales</taxon>
        <taxon>Agaricineae</taxon>
        <taxon>Psathyrellaceae</taxon>
        <taxon>Coprinopsis</taxon>
    </lineage>
</organism>
<evidence type="ECO:0000259" key="7">
    <source>
        <dbReference type="Pfam" id="PF01138"/>
    </source>
</evidence>
<dbReference type="InterPro" id="IPR020568">
    <property type="entry name" value="Ribosomal_Su5_D2-typ_SF"/>
</dbReference>
<dbReference type="GO" id="GO:0000467">
    <property type="term" value="P:exonucleolytic trimming to generate mature 3'-end of 5.8S rRNA from tricistronic rRNA transcript (SSU-rRNA, 5.8S rRNA, LSU-rRNA)"/>
    <property type="evidence" value="ECO:0007669"/>
    <property type="project" value="TreeGrafter"/>
</dbReference>
<dbReference type="GO" id="GO:0034475">
    <property type="term" value="P:U4 snRNA 3'-end processing"/>
    <property type="evidence" value="ECO:0007669"/>
    <property type="project" value="TreeGrafter"/>
</dbReference>
<dbReference type="GO" id="GO:0035925">
    <property type="term" value="F:mRNA 3'-UTR AU-rich region binding"/>
    <property type="evidence" value="ECO:0007669"/>
    <property type="project" value="TreeGrafter"/>
</dbReference>
<dbReference type="GO" id="GO:0005840">
    <property type="term" value="C:ribosome"/>
    <property type="evidence" value="ECO:0007669"/>
    <property type="project" value="UniProtKB-KW"/>
</dbReference>
<evidence type="ECO:0000256" key="6">
    <source>
        <dbReference type="ARBA" id="ARBA00023242"/>
    </source>
</evidence>
<dbReference type="PANTHER" id="PTHR11097:SF14">
    <property type="entry name" value="EXOSOME COMPLEX COMPONENT RRP45"/>
    <property type="match status" value="1"/>
</dbReference>
<dbReference type="Gene3D" id="3.30.230.70">
    <property type="entry name" value="GHMP Kinase, N-terminal domain"/>
    <property type="match status" value="1"/>
</dbReference>
<dbReference type="GO" id="GO:0034476">
    <property type="term" value="P:U5 snRNA 3'-end processing"/>
    <property type="evidence" value="ECO:0007669"/>
    <property type="project" value="TreeGrafter"/>
</dbReference>
<dbReference type="GO" id="GO:0016075">
    <property type="term" value="P:rRNA catabolic process"/>
    <property type="evidence" value="ECO:0007669"/>
    <property type="project" value="TreeGrafter"/>
</dbReference>
<dbReference type="InterPro" id="IPR050590">
    <property type="entry name" value="Exosome_comp_Rrp42_subfam"/>
</dbReference>
<name>A0A5C3KJY3_COPMA</name>
<dbReference type="InterPro" id="IPR001247">
    <property type="entry name" value="ExoRNase_PH_dom1"/>
</dbReference>
<evidence type="ECO:0000256" key="4">
    <source>
        <dbReference type="ARBA" id="ARBA00022490"/>
    </source>
</evidence>
<feature type="domain" description="Exoribonuclease phosphorolytic" evidence="7">
    <location>
        <begin position="31"/>
        <end position="163"/>
    </location>
</feature>
<comment type="subcellular location">
    <subcellularLocation>
        <location evidence="2">Cytoplasm</location>
    </subcellularLocation>
    <subcellularLocation>
        <location evidence="1">Nucleus</location>
    </subcellularLocation>
</comment>
<evidence type="ECO:0000259" key="8">
    <source>
        <dbReference type="Pfam" id="PF03725"/>
    </source>
</evidence>
<keyword evidence="6" id="KW-0539">Nucleus</keyword>
<dbReference type="GO" id="GO:0071028">
    <property type="term" value="P:nuclear mRNA surveillance"/>
    <property type="evidence" value="ECO:0007669"/>
    <property type="project" value="TreeGrafter"/>
</dbReference>
<feature type="domain" description="Exoribonuclease phosphorolytic" evidence="8">
    <location>
        <begin position="190"/>
        <end position="257"/>
    </location>
</feature>
<dbReference type="InterPro" id="IPR036345">
    <property type="entry name" value="ExoRNase_PH_dom2_sf"/>
</dbReference>
<evidence type="ECO:0000313" key="9">
    <source>
        <dbReference type="EMBL" id="TFK20173.1"/>
    </source>
</evidence>
<reference evidence="9 10" key="1">
    <citation type="journal article" date="2019" name="Nat. Ecol. Evol.">
        <title>Megaphylogeny resolves global patterns of mushroom evolution.</title>
        <authorList>
            <person name="Varga T."/>
            <person name="Krizsan K."/>
            <person name="Foldi C."/>
            <person name="Dima B."/>
            <person name="Sanchez-Garcia M."/>
            <person name="Sanchez-Ramirez S."/>
            <person name="Szollosi G.J."/>
            <person name="Szarkandi J.G."/>
            <person name="Papp V."/>
            <person name="Albert L."/>
            <person name="Andreopoulos W."/>
            <person name="Angelini C."/>
            <person name="Antonin V."/>
            <person name="Barry K.W."/>
            <person name="Bougher N.L."/>
            <person name="Buchanan P."/>
            <person name="Buyck B."/>
            <person name="Bense V."/>
            <person name="Catcheside P."/>
            <person name="Chovatia M."/>
            <person name="Cooper J."/>
            <person name="Damon W."/>
            <person name="Desjardin D."/>
            <person name="Finy P."/>
            <person name="Geml J."/>
            <person name="Haridas S."/>
            <person name="Hughes K."/>
            <person name="Justo A."/>
            <person name="Karasinski D."/>
            <person name="Kautmanova I."/>
            <person name="Kiss B."/>
            <person name="Kocsube S."/>
            <person name="Kotiranta H."/>
            <person name="LaButti K.M."/>
            <person name="Lechner B.E."/>
            <person name="Liimatainen K."/>
            <person name="Lipzen A."/>
            <person name="Lukacs Z."/>
            <person name="Mihaltcheva S."/>
            <person name="Morgado L.N."/>
            <person name="Niskanen T."/>
            <person name="Noordeloos M.E."/>
            <person name="Ohm R.A."/>
            <person name="Ortiz-Santana B."/>
            <person name="Ovrebo C."/>
            <person name="Racz N."/>
            <person name="Riley R."/>
            <person name="Savchenko A."/>
            <person name="Shiryaev A."/>
            <person name="Soop K."/>
            <person name="Spirin V."/>
            <person name="Szebenyi C."/>
            <person name="Tomsovsky M."/>
            <person name="Tulloss R.E."/>
            <person name="Uehling J."/>
            <person name="Grigoriev I.V."/>
            <person name="Vagvolgyi C."/>
            <person name="Papp T."/>
            <person name="Martin F.M."/>
            <person name="Miettinen O."/>
            <person name="Hibbett D.S."/>
            <person name="Nagy L.G."/>
        </authorList>
    </citation>
    <scope>NUCLEOTIDE SEQUENCE [LARGE SCALE GENOMIC DNA]</scope>
    <source>
        <strain evidence="9 10">CBS 121175</strain>
    </source>
</reference>
<dbReference type="Proteomes" id="UP000307440">
    <property type="component" value="Unassembled WGS sequence"/>
</dbReference>
<dbReference type="GO" id="GO:0071035">
    <property type="term" value="P:nuclear polyadenylation-dependent rRNA catabolic process"/>
    <property type="evidence" value="ECO:0007669"/>
    <property type="project" value="TreeGrafter"/>
</dbReference>
<evidence type="ECO:0000313" key="10">
    <source>
        <dbReference type="Proteomes" id="UP000307440"/>
    </source>
</evidence>
<evidence type="ECO:0000256" key="2">
    <source>
        <dbReference type="ARBA" id="ARBA00004496"/>
    </source>
</evidence>
<dbReference type="GO" id="GO:0071038">
    <property type="term" value="P:TRAMP-dependent tRNA surveillance pathway"/>
    <property type="evidence" value="ECO:0007669"/>
    <property type="project" value="TreeGrafter"/>
</dbReference>
<dbReference type="CDD" id="cd11368">
    <property type="entry name" value="RNase_PH_RRP45"/>
    <property type="match status" value="1"/>
</dbReference>
<keyword evidence="9" id="KW-0687">Ribonucleoprotein</keyword>
<dbReference type="Pfam" id="PF03725">
    <property type="entry name" value="RNase_PH_C"/>
    <property type="match status" value="1"/>
</dbReference>
<evidence type="ECO:0000256" key="3">
    <source>
        <dbReference type="ARBA" id="ARBA00006678"/>
    </source>
</evidence>
<keyword evidence="9" id="KW-0689">Ribosomal protein</keyword>
<dbReference type="OrthoDB" id="10264038at2759"/>
<dbReference type="EMBL" id="ML210309">
    <property type="protein sequence ID" value="TFK20173.1"/>
    <property type="molecule type" value="Genomic_DNA"/>
</dbReference>
<dbReference type="InterPro" id="IPR027408">
    <property type="entry name" value="PNPase/RNase_PH_dom_sf"/>
</dbReference>
<comment type="similarity">
    <text evidence="3">Belongs to the RNase PH family.</text>
</comment>
<keyword evidence="10" id="KW-1185">Reference proteome</keyword>
<dbReference type="GO" id="GO:0000176">
    <property type="term" value="C:nuclear exosome (RNase complex)"/>
    <property type="evidence" value="ECO:0007669"/>
    <property type="project" value="TreeGrafter"/>
</dbReference>
<accession>A0A5C3KJY3</accession>